<sequence length="211" mass="24333">MRSKLHYLALVFALIIFSCNKKNTFTDYKFSNEKPVIDCPNQNNALFNEALYSFENDLNRNYSKLSGQNLTLAYSRFINGVVNNRIKLTDIASKHSVEVFQALKNENIWDAENPRSHLDYNSPFFKCLVQNIKETKLQTTLNALLETNYMSPELFGAPLASNYRAVVTDKYLAAYVAFDMFYAKLFDEDLSLVNLKSDPYEAVDFNKIPRN</sequence>
<comment type="caution">
    <text evidence="1">The sequence shown here is derived from an EMBL/GenBank/DDBJ whole genome shotgun (WGS) entry which is preliminary data.</text>
</comment>
<protein>
    <submittedName>
        <fullName evidence="1">Uncharacterized protein</fullName>
    </submittedName>
</protein>
<reference evidence="1 2" key="1">
    <citation type="submission" date="2024-02" db="EMBL/GenBank/DDBJ databases">
        <title>A Gaetbulibacter species isolated from tidal flats and genomic insights of their niches.</title>
        <authorList>
            <person name="Ye Y."/>
        </authorList>
    </citation>
    <scope>NUCLEOTIDE SEQUENCE [LARGE SCALE GENOMIC DNA]</scope>
    <source>
        <strain evidence="1 2">KYW382</strain>
    </source>
</reference>
<dbReference type="EMBL" id="JBAWKB010000001">
    <property type="protein sequence ID" value="MFH6771311.1"/>
    <property type="molecule type" value="Genomic_DNA"/>
</dbReference>
<evidence type="ECO:0000313" key="1">
    <source>
        <dbReference type="EMBL" id="MFH6771311.1"/>
    </source>
</evidence>
<name>A0ABW7MWU6_9FLAO</name>
<evidence type="ECO:0000313" key="2">
    <source>
        <dbReference type="Proteomes" id="UP001610100"/>
    </source>
</evidence>
<dbReference type="RefSeq" id="WP_344740350.1">
    <property type="nucleotide sequence ID" value="NZ_BAABAY010000001.1"/>
</dbReference>
<gene>
    <name evidence="1" type="ORF">V8G58_05130</name>
</gene>
<proteinExistence type="predicted"/>
<accession>A0ABW7MWU6</accession>
<dbReference type="PROSITE" id="PS51257">
    <property type="entry name" value="PROKAR_LIPOPROTEIN"/>
    <property type="match status" value="1"/>
</dbReference>
<dbReference type="Proteomes" id="UP001610100">
    <property type="component" value="Unassembled WGS sequence"/>
</dbReference>
<organism evidence="1 2">
    <name type="scientific">Gaetbulibacter aestuarii</name>
    <dbReference type="NCBI Taxonomy" id="1502358"/>
    <lineage>
        <taxon>Bacteria</taxon>
        <taxon>Pseudomonadati</taxon>
        <taxon>Bacteroidota</taxon>
        <taxon>Flavobacteriia</taxon>
        <taxon>Flavobacteriales</taxon>
        <taxon>Flavobacteriaceae</taxon>
        <taxon>Gaetbulibacter</taxon>
    </lineage>
</organism>
<keyword evidence="2" id="KW-1185">Reference proteome</keyword>